<dbReference type="RefSeq" id="WP_250142284.1">
    <property type="nucleotide sequence ID" value="NZ_JALIQP010000006.1"/>
</dbReference>
<sequence length="133" mass="14196">MSTTSTPDGEPAIDGCRPADVTPVTLEAAALESTAPAYLREFKRDLIDDGLTPAGLTVEARFDEDCSLAAQEEIDRLRRYVRAGAFLGVGTVTVVIDDVANPEKVRPALSATAERAERDGLTLDVADDSVLEF</sequence>
<gene>
    <name evidence="2" type="ORF">ACFO5R_06995</name>
</gene>
<dbReference type="InterPro" id="IPR058267">
    <property type="entry name" value="DUF7961"/>
</dbReference>
<evidence type="ECO:0000313" key="3">
    <source>
        <dbReference type="Proteomes" id="UP001595898"/>
    </source>
</evidence>
<keyword evidence="3" id="KW-1185">Reference proteome</keyword>
<accession>A0ABD5PMV8</accession>
<evidence type="ECO:0000259" key="1">
    <source>
        <dbReference type="Pfam" id="PF25905"/>
    </source>
</evidence>
<comment type="caution">
    <text evidence="2">The sequence shown here is derived from an EMBL/GenBank/DDBJ whole genome shotgun (WGS) entry which is preliminary data.</text>
</comment>
<proteinExistence type="predicted"/>
<name>A0ABD5PMV8_9EURY</name>
<dbReference type="EMBL" id="JBHSFA010000003">
    <property type="protein sequence ID" value="MFC4541670.1"/>
    <property type="molecule type" value="Genomic_DNA"/>
</dbReference>
<evidence type="ECO:0000313" key="2">
    <source>
        <dbReference type="EMBL" id="MFC4541670.1"/>
    </source>
</evidence>
<feature type="domain" description="DUF7961" evidence="1">
    <location>
        <begin position="20"/>
        <end position="125"/>
    </location>
</feature>
<dbReference type="Pfam" id="PF25905">
    <property type="entry name" value="DUF7961"/>
    <property type="match status" value="1"/>
</dbReference>
<organism evidence="2 3">
    <name type="scientific">Halosolutus amylolyticus</name>
    <dbReference type="NCBI Taxonomy" id="2932267"/>
    <lineage>
        <taxon>Archaea</taxon>
        <taxon>Methanobacteriati</taxon>
        <taxon>Methanobacteriota</taxon>
        <taxon>Stenosarchaea group</taxon>
        <taxon>Halobacteria</taxon>
        <taxon>Halobacteriales</taxon>
        <taxon>Natrialbaceae</taxon>
        <taxon>Halosolutus</taxon>
    </lineage>
</organism>
<dbReference type="AlphaFoldDB" id="A0ABD5PMV8"/>
<dbReference type="Proteomes" id="UP001595898">
    <property type="component" value="Unassembled WGS sequence"/>
</dbReference>
<dbReference type="SUPFAM" id="SSF51658">
    <property type="entry name" value="Xylose isomerase-like"/>
    <property type="match status" value="1"/>
</dbReference>
<protein>
    <recommendedName>
        <fullName evidence="1">DUF7961 domain-containing protein</fullName>
    </recommendedName>
</protein>
<dbReference type="Gene3D" id="3.20.20.150">
    <property type="entry name" value="Divalent-metal-dependent TIM barrel enzymes"/>
    <property type="match status" value="1"/>
</dbReference>
<reference evidence="2 3" key="1">
    <citation type="journal article" date="2019" name="Int. J. Syst. Evol. Microbiol.">
        <title>The Global Catalogue of Microorganisms (GCM) 10K type strain sequencing project: providing services to taxonomists for standard genome sequencing and annotation.</title>
        <authorList>
            <consortium name="The Broad Institute Genomics Platform"/>
            <consortium name="The Broad Institute Genome Sequencing Center for Infectious Disease"/>
            <person name="Wu L."/>
            <person name="Ma J."/>
        </authorList>
    </citation>
    <scope>NUCLEOTIDE SEQUENCE [LARGE SCALE GENOMIC DNA]</scope>
    <source>
        <strain evidence="2 3">WLHS5</strain>
    </source>
</reference>
<dbReference type="InterPro" id="IPR036237">
    <property type="entry name" value="Xyl_isomerase-like_sf"/>
</dbReference>